<reference evidence="1" key="1">
    <citation type="submission" date="2021-06" db="EMBL/GenBank/DDBJ databases">
        <authorList>
            <person name="Kallberg Y."/>
            <person name="Tangrot J."/>
            <person name="Rosling A."/>
        </authorList>
    </citation>
    <scope>NUCLEOTIDE SEQUENCE</scope>
    <source>
        <strain evidence="1">MA461A</strain>
    </source>
</reference>
<protein>
    <submittedName>
        <fullName evidence="1">14447_t:CDS:1</fullName>
    </submittedName>
</protein>
<proteinExistence type="predicted"/>
<evidence type="ECO:0000313" key="1">
    <source>
        <dbReference type="EMBL" id="CAG8494181.1"/>
    </source>
</evidence>
<comment type="caution">
    <text evidence="1">The sequence shown here is derived from an EMBL/GenBank/DDBJ whole genome shotgun (WGS) entry which is preliminary data.</text>
</comment>
<keyword evidence="2" id="KW-1185">Reference proteome</keyword>
<evidence type="ECO:0000313" key="2">
    <source>
        <dbReference type="Proteomes" id="UP000789920"/>
    </source>
</evidence>
<organism evidence="1 2">
    <name type="scientific">Racocetra persica</name>
    <dbReference type="NCBI Taxonomy" id="160502"/>
    <lineage>
        <taxon>Eukaryota</taxon>
        <taxon>Fungi</taxon>
        <taxon>Fungi incertae sedis</taxon>
        <taxon>Mucoromycota</taxon>
        <taxon>Glomeromycotina</taxon>
        <taxon>Glomeromycetes</taxon>
        <taxon>Diversisporales</taxon>
        <taxon>Gigasporaceae</taxon>
        <taxon>Racocetra</taxon>
    </lineage>
</organism>
<sequence>MELTNPSVDSISTVETVKEEKEECQPYTILENNDDSITDDSYSHRKSKSYTSREIATGSGSTVEGVVKQHNLERKPSPQQDLQFDFNRFLQQMANPSATNIARYVKNFEREFEKKPWPANDQIRIIHDFLEFISLKMRDCELWRNTSDAEFENAKEGMEKLVMNRLYKLTFSPAIKGPVTTDDRERDEILHQKIQIFRWVKEEHLDITRAEHNEQYFEFAKNGLIRHVDGEESADKFLPILIFVVLKANPDNLVSNVQYIYRFRNPEKLQSEAGYYLSSLMGAISFIENMDASSLSITQEDFEANIEATVKEIDRERPKLQENNREISYDNVMHPSRNPLHVRTPILNPAQAKALFEKGSILAQKTIQKPLNIVGRIFSEISNDFNNEMNEQLSSRHVNSSSSDVNSASESSSLSTSPHKSSHIDSINTSPRRLSDASQHIASSNFTHDSNDNMDVQAEVAKLSEAEFQYSLATLRSMFPNMDPDICELVLQNNEWRIARAIDQLLEISDPNVVNNNNIDDLYMNVKTRNIAGETTN</sequence>
<dbReference type="EMBL" id="CAJVQC010001421">
    <property type="protein sequence ID" value="CAG8494181.1"/>
    <property type="molecule type" value="Genomic_DNA"/>
</dbReference>
<name>A0ACA9KUT0_9GLOM</name>
<accession>A0ACA9KUT0</accession>
<gene>
    <name evidence="1" type="ORF">RPERSI_LOCUS1527</name>
</gene>
<dbReference type="Proteomes" id="UP000789920">
    <property type="component" value="Unassembled WGS sequence"/>
</dbReference>